<name>A0A4R3I9G6_9GAMM</name>
<evidence type="ECO:0000313" key="2">
    <source>
        <dbReference type="EMBL" id="TCS42003.1"/>
    </source>
</evidence>
<dbReference type="EMBL" id="SLZR01000004">
    <property type="protein sequence ID" value="TCS42003.1"/>
    <property type="molecule type" value="Genomic_DNA"/>
</dbReference>
<dbReference type="AlphaFoldDB" id="A0A4R3I9G6"/>
<comment type="caution">
    <text evidence="2">The sequence shown here is derived from an EMBL/GenBank/DDBJ whole genome shotgun (WGS) entry which is preliminary data.</text>
</comment>
<keyword evidence="3" id="KW-1185">Reference proteome</keyword>
<evidence type="ECO:0000259" key="1">
    <source>
        <dbReference type="Pfam" id="PF08768"/>
    </source>
</evidence>
<reference evidence="2 3" key="1">
    <citation type="submission" date="2019-03" db="EMBL/GenBank/DDBJ databases">
        <title>Genomic Encyclopedia of Archaeal and Bacterial Type Strains, Phase II (KMG-II): from individual species to whole genera.</title>
        <authorList>
            <person name="Goeker M."/>
        </authorList>
    </citation>
    <scope>NUCLEOTIDE SEQUENCE [LARGE SCALE GENOMIC DNA]</scope>
    <source>
        <strain evidence="2 3">DSM 15388</strain>
    </source>
</reference>
<dbReference type="SUPFAM" id="SSF50814">
    <property type="entry name" value="Lipocalins"/>
    <property type="match status" value="1"/>
</dbReference>
<feature type="domain" description="THAP4-like heme-binding" evidence="1">
    <location>
        <begin position="9"/>
        <end position="186"/>
    </location>
</feature>
<dbReference type="Gene3D" id="2.40.128.20">
    <property type="match status" value="1"/>
</dbReference>
<proteinExistence type="predicted"/>
<dbReference type="InterPro" id="IPR012674">
    <property type="entry name" value="Calycin"/>
</dbReference>
<sequence length="188" mass="21444">MTINNFVDFGPLQLLIGEWTGSKGDDRSPEPDGIEENAYRETIRFEPIREVTNAEEQRLAVLQYRQIVHRIRDNKQIHDQSGYWMWDAVNNQIIHTFCIGRGIAVVAGGSFTETEDREFTLTVAAEAGGSEWTIQQAPFLTEKAKTTGFTMSLTVKGDTLSYDQTTIVDIYNYKQFEHTDKSTLTRKL</sequence>
<dbReference type="Pfam" id="PF08768">
    <property type="entry name" value="THAP4_heme-bd"/>
    <property type="match status" value="1"/>
</dbReference>
<dbReference type="Proteomes" id="UP000295793">
    <property type="component" value="Unassembled WGS sequence"/>
</dbReference>
<dbReference type="InterPro" id="IPR014878">
    <property type="entry name" value="THAP4-like_heme-bd"/>
</dbReference>
<protein>
    <recommendedName>
        <fullName evidence="1">THAP4-like heme-binding domain-containing protein</fullName>
    </recommendedName>
</protein>
<organism evidence="2 3">
    <name type="scientific">Reinekea marinisedimentorum</name>
    <dbReference type="NCBI Taxonomy" id="230495"/>
    <lineage>
        <taxon>Bacteria</taxon>
        <taxon>Pseudomonadati</taxon>
        <taxon>Pseudomonadota</taxon>
        <taxon>Gammaproteobacteria</taxon>
        <taxon>Oceanospirillales</taxon>
        <taxon>Saccharospirillaceae</taxon>
        <taxon>Reinekea</taxon>
    </lineage>
</organism>
<gene>
    <name evidence="2" type="ORF">BCF53_104107</name>
</gene>
<evidence type="ECO:0000313" key="3">
    <source>
        <dbReference type="Proteomes" id="UP000295793"/>
    </source>
</evidence>
<accession>A0A4R3I9G6</accession>
<dbReference type="RefSeq" id="WP_132700762.1">
    <property type="nucleotide sequence ID" value="NZ_SLZR01000004.1"/>
</dbReference>
<dbReference type="OrthoDB" id="9784808at2"/>